<dbReference type="PANTHER" id="PTHR30489:SF0">
    <property type="entry name" value="LIPOPROTEIN-RELEASING SYSTEM TRANSMEMBRANE PROTEIN LOLE"/>
    <property type="match status" value="1"/>
</dbReference>
<keyword evidence="6 7" id="KW-0472">Membrane</keyword>
<feature type="transmembrane region" description="Helical" evidence="7">
    <location>
        <begin position="269"/>
        <end position="290"/>
    </location>
</feature>
<sequence length="787" mass="88208">MRTINRKLVRDISNMWGMVFVIALMITCGAATYITFLSTLDSLKETQQSYYQDYYFANIFASLKRAPNHVAIQIREIEGVNRVETRVQSGLNLEVPGFDETVTGMIISLPDEREPILNSLYLREGRLPTPYVDNEIILGDGFAEEHGFTAGDQLKTVINGKEKKLIIVGIGLTPEFIYQGQPGSLSPDLKRFGILWMRRAPLAAAYDMEGAFNNVVLSVTREANTQDVITQLDQILEPHGGLGGIAREDQNSHFFITEELNQLSKTATIIPTIFIAVAAFLLNVVVGRLIRTQREQIGILKAFGYSNQEIGLHYLLMVSVIVIIGLIGGVILGYYLGQELSALYASYYRFPYLNFVINPWDVLAASVISAAAAYSGVFFSVKEAVTFPPAEAMRPEPPKLYHRSLLEKLGAARFLDQPTKMVLRQIGRQRVKIAFGVLGVAFAAALMIVGRMSNDSVKYLIEVDFRQSQPFDLGVSFRESISDHALMEIVRMPGVYYGEAYRGVPVRFTYEHRNHLTAIQGYPQNMKLRKILNTQEQPVEIPQAGLLLTEKLGEILNIETGDTLTVEFLDGSRRTTGIKVTGFINQFIGLNGYMNIEELSKLLPERHVVNGAYLLVNKSYEDEITKELTDSPFVGEIISKQKIIDRFYESTAQTWLIMSLFISLFAGATAFSVVYNNARISLSERSRELASLRVLGFTRGEISYILLGELAVLVLLAIPIGFLLGWALTWFIVWSMQTELYRIPMNISRATYTLAAVIVIFSALLSGLFVRRKLNRLDLIGVLKTRE</sequence>
<feature type="transmembrane region" description="Helical" evidence="7">
    <location>
        <begin position="752"/>
        <end position="770"/>
    </location>
</feature>
<evidence type="ECO:0000256" key="5">
    <source>
        <dbReference type="ARBA" id="ARBA00022989"/>
    </source>
</evidence>
<dbReference type="Pfam" id="PF02687">
    <property type="entry name" value="FtsX"/>
    <property type="match status" value="2"/>
</dbReference>
<organism evidence="9 10">
    <name type="scientific">Rhodohalobacter sulfatireducens</name>
    <dbReference type="NCBI Taxonomy" id="2911366"/>
    <lineage>
        <taxon>Bacteria</taxon>
        <taxon>Pseudomonadati</taxon>
        <taxon>Balneolota</taxon>
        <taxon>Balneolia</taxon>
        <taxon>Balneolales</taxon>
        <taxon>Balneolaceae</taxon>
        <taxon>Rhodohalobacter</taxon>
    </lineage>
</organism>
<keyword evidence="3" id="KW-1003">Cell membrane</keyword>
<evidence type="ECO:0000313" key="9">
    <source>
        <dbReference type="EMBL" id="MCG2587179.1"/>
    </source>
</evidence>
<keyword evidence="4 7" id="KW-0812">Transmembrane</keyword>
<name>A0ABS9K8J7_9BACT</name>
<comment type="caution">
    <text evidence="9">The sequence shown here is derived from an EMBL/GenBank/DDBJ whole genome shotgun (WGS) entry which is preliminary data.</text>
</comment>
<accession>A0ABS9K8J7</accession>
<protein>
    <submittedName>
        <fullName evidence="9">ABC transporter permease</fullName>
    </submittedName>
</protein>
<dbReference type="RefSeq" id="WP_237852024.1">
    <property type="nucleotide sequence ID" value="NZ_JAKLWS010000001.1"/>
</dbReference>
<gene>
    <name evidence="9" type="ORF">L6773_01280</name>
</gene>
<feature type="transmembrane region" description="Helical" evidence="7">
    <location>
        <begin position="311"/>
        <end position="337"/>
    </location>
</feature>
<evidence type="ECO:0000256" key="4">
    <source>
        <dbReference type="ARBA" id="ARBA00022692"/>
    </source>
</evidence>
<dbReference type="EMBL" id="JAKLWS010000001">
    <property type="protein sequence ID" value="MCG2587179.1"/>
    <property type="molecule type" value="Genomic_DNA"/>
</dbReference>
<dbReference type="PANTHER" id="PTHR30489">
    <property type="entry name" value="LIPOPROTEIN-RELEASING SYSTEM TRANSMEMBRANE PROTEIN LOLE"/>
    <property type="match status" value="1"/>
</dbReference>
<evidence type="ECO:0000313" key="10">
    <source>
        <dbReference type="Proteomes" id="UP001165366"/>
    </source>
</evidence>
<evidence type="ECO:0000256" key="6">
    <source>
        <dbReference type="ARBA" id="ARBA00023136"/>
    </source>
</evidence>
<proteinExistence type="inferred from homology"/>
<evidence type="ECO:0000256" key="2">
    <source>
        <dbReference type="ARBA" id="ARBA00005236"/>
    </source>
</evidence>
<feature type="transmembrane region" description="Helical" evidence="7">
    <location>
        <begin position="702"/>
        <end position="732"/>
    </location>
</feature>
<reference evidence="9" key="2">
    <citation type="submission" date="2024-05" db="EMBL/GenBank/DDBJ databases">
        <title>Rhodohalobacter halophilus gen. nov., sp. nov., a moderately halophilic member of the family Balneolaceae.</title>
        <authorList>
            <person name="Xia J."/>
        </authorList>
    </citation>
    <scope>NUCLEOTIDE SEQUENCE</scope>
    <source>
        <strain evidence="9">WB101</strain>
    </source>
</reference>
<keyword evidence="10" id="KW-1185">Reference proteome</keyword>
<reference evidence="9" key="1">
    <citation type="submission" date="2022-01" db="EMBL/GenBank/DDBJ databases">
        <authorList>
            <person name="Wang Y."/>
        </authorList>
    </citation>
    <scope>NUCLEOTIDE SEQUENCE</scope>
    <source>
        <strain evidence="9">WB101</strain>
    </source>
</reference>
<comment type="subcellular location">
    <subcellularLocation>
        <location evidence="1">Cell membrane</location>
        <topology evidence="1">Multi-pass membrane protein</topology>
    </subcellularLocation>
</comment>
<feature type="transmembrane region" description="Helical" evidence="7">
    <location>
        <begin position="431"/>
        <end position="450"/>
    </location>
</feature>
<evidence type="ECO:0000259" key="8">
    <source>
        <dbReference type="Pfam" id="PF02687"/>
    </source>
</evidence>
<evidence type="ECO:0000256" key="7">
    <source>
        <dbReference type="SAM" id="Phobius"/>
    </source>
</evidence>
<dbReference type="InterPro" id="IPR051447">
    <property type="entry name" value="Lipoprotein-release_system"/>
</dbReference>
<dbReference type="InterPro" id="IPR003838">
    <property type="entry name" value="ABC3_permease_C"/>
</dbReference>
<evidence type="ECO:0000256" key="1">
    <source>
        <dbReference type="ARBA" id="ARBA00004651"/>
    </source>
</evidence>
<feature type="transmembrane region" description="Helical" evidence="7">
    <location>
        <begin position="12"/>
        <end position="36"/>
    </location>
</feature>
<keyword evidence="5 7" id="KW-1133">Transmembrane helix</keyword>
<feature type="transmembrane region" description="Helical" evidence="7">
    <location>
        <begin position="655"/>
        <end position="675"/>
    </location>
</feature>
<dbReference type="Proteomes" id="UP001165366">
    <property type="component" value="Unassembled WGS sequence"/>
</dbReference>
<evidence type="ECO:0000256" key="3">
    <source>
        <dbReference type="ARBA" id="ARBA00022475"/>
    </source>
</evidence>
<feature type="transmembrane region" description="Helical" evidence="7">
    <location>
        <begin position="357"/>
        <end position="379"/>
    </location>
</feature>
<feature type="domain" description="ABC3 transporter permease C-terminal" evidence="8">
    <location>
        <begin position="269"/>
        <end position="388"/>
    </location>
</feature>
<comment type="similarity">
    <text evidence="2">Belongs to the ABC-4 integral membrane protein family. LolC/E subfamily.</text>
</comment>
<feature type="domain" description="ABC3 transporter permease C-terminal" evidence="8">
    <location>
        <begin position="661"/>
        <end position="777"/>
    </location>
</feature>